<dbReference type="Gene3D" id="3.30.565.10">
    <property type="entry name" value="Histidine kinase-like ATPase, C-terminal domain"/>
    <property type="match status" value="1"/>
</dbReference>
<dbReference type="InterPro" id="IPR005467">
    <property type="entry name" value="His_kinase_dom"/>
</dbReference>
<dbReference type="PROSITE" id="PS50109">
    <property type="entry name" value="HIS_KIN"/>
    <property type="match status" value="1"/>
</dbReference>
<dbReference type="SUPFAM" id="SSF55874">
    <property type="entry name" value="ATPase domain of HSP90 chaperone/DNA topoisomerase II/histidine kinase"/>
    <property type="match status" value="1"/>
</dbReference>
<evidence type="ECO:0000256" key="6">
    <source>
        <dbReference type="ARBA" id="ARBA00022840"/>
    </source>
</evidence>
<dbReference type="Pfam" id="PF00072">
    <property type="entry name" value="Response_reg"/>
    <property type="match status" value="1"/>
</dbReference>
<dbReference type="AlphaFoldDB" id="A0A1W1CSZ4"/>
<evidence type="ECO:0000256" key="3">
    <source>
        <dbReference type="ARBA" id="ARBA00022553"/>
    </source>
</evidence>
<evidence type="ECO:0000256" key="7">
    <source>
        <dbReference type="ARBA" id="ARBA00022989"/>
    </source>
</evidence>
<dbReference type="Gene3D" id="1.20.120.160">
    <property type="entry name" value="HPT domain"/>
    <property type="match status" value="1"/>
</dbReference>
<evidence type="ECO:0000256" key="4">
    <source>
        <dbReference type="ARBA" id="ARBA00022692"/>
    </source>
</evidence>
<feature type="transmembrane region" description="Helical" evidence="10">
    <location>
        <begin position="96"/>
        <end position="114"/>
    </location>
</feature>
<dbReference type="Pfam" id="PF02518">
    <property type="entry name" value="HATPase_c"/>
    <property type="match status" value="1"/>
</dbReference>
<dbReference type="GO" id="GO:0000160">
    <property type="term" value="P:phosphorelay signal transduction system"/>
    <property type="evidence" value="ECO:0007669"/>
    <property type="project" value="UniProtKB-KW"/>
</dbReference>
<dbReference type="SUPFAM" id="SSF52172">
    <property type="entry name" value="CheY-like"/>
    <property type="match status" value="1"/>
</dbReference>
<dbReference type="InterPro" id="IPR003594">
    <property type="entry name" value="HATPase_dom"/>
</dbReference>
<dbReference type="InterPro" id="IPR011006">
    <property type="entry name" value="CheY-like_superfamily"/>
</dbReference>
<dbReference type="GO" id="GO:0005524">
    <property type="term" value="F:ATP binding"/>
    <property type="evidence" value="ECO:0007669"/>
    <property type="project" value="UniProtKB-KW"/>
</dbReference>
<evidence type="ECO:0000256" key="10">
    <source>
        <dbReference type="SAM" id="Phobius"/>
    </source>
</evidence>
<reference evidence="13" key="1">
    <citation type="submission" date="2016-10" db="EMBL/GenBank/DDBJ databases">
        <authorList>
            <person name="de Groot N.N."/>
        </authorList>
    </citation>
    <scope>NUCLEOTIDE SEQUENCE</scope>
</reference>
<keyword evidence="6" id="KW-0067">ATP-binding</keyword>
<name>A0A1W1CSZ4_9ZZZZ</name>
<dbReference type="GO" id="GO:0005886">
    <property type="term" value="C:plasma membrane"/>
    <property type="evidence" value="ECO:0007669"/>
    <property type="project" value="UniProtKB-SubCell"/>
</dbReference>
<evidence type="ECO:0000259" key="11">
    <source>
        <dbReference type="PROSITE" id="PS50109"/>
    </source>
</evidence>
<accession>A0A1W1CSZ4</accession>
<keyword evidence="7 10" id="KW-1133">Transmembrane helix</keyword>
<dbReference type="Gene3D" id="3.40.50.2300">
    <property type="match status" value="1"/>
</dbReference>
<proteinExistence type="predicted"/>
<keyword evidence="4 10" id="KW-0812">Transmembrane</keyword>
<evidence type="ECO:0000256" key="2">
    <source>
        <dbReference type="ARBA" id="ARBA00022475"/>
    </source>
</evidence>
<evidence type="ECO:0000256" key="1">
    <source>
        <dbReference type="ARBA" id="ARBA00004651"/>
    </source>
</evidence>
<evidence type="ECO:0008006" key="14">
    <source>
        <dbReference type="Google" id="ProtNLM"/>
    </source>
</evidence>
<dbReference type="InterPro" id="IPR001789">
    <property type="entry name" value="Sig_transdc_resp-reg_receiver"/>
</dbReference>
<dbReference type="PROSITE" id="PS50110">
    <property type="entry name" value="RESPONSE_REGULATORY"/>
    <property type="match status" value="1"/>
</dbReference>
<dbReference type="PANTHER" id="PTHR45339:SF1">
    <property type="entry name" value="HYBRID SIGNAL TRANSDUCTION HISTIDINE KINASE J"/>
    <property type="match status" value="1"/>
</dbReference>
<organism evidence="13">
    <name type="scientific">hydrothermal vent metagenome</name>
    <dbReference type="NCBI Taxonomy" id="652676"/>
    <lineage>
        <taxon>unclassified sequences</taxon>
        <taxon>metagenomes</taxon>
        <taxon>ecological metagenomes</taxon>
    </lineage>
</organism>
<protein>
    <recommendedName>
        <fullName evidence="14">Sensory box histidine kinase/response regulator</fullName>
    </recommendedName>
</protein>
<evidence type="ECO:0000256" key="9">
    <source>
        <dbReference type="ARBA" id="ARBA00023136"/>
    </source>
</evidence>
<evidence type="ECO:0000256" key="8">
    <source>
        <dbReference type="ARBA" id="ARBA00023012"/>
    </source>
</evidence>
<keyword evidence="2" id="KW-1003">Cell membrane</keyword>
<feature type="domain" description="Histidine kinase" evidence="11">
    <location>
        <begin position="146"/>
        <end position="359"/>
    </location>
</feature>
<dbReference type="SMART" id="SM00448">
    <property type="entry name" value="REC"/>
    <property type="match status" value="1"/>
</dbReference>
<dbReference type="InterPro" id="IPR036641">
    <property type="entry name" value="HPT_dom_sf"/>
</dbReference>
<evidence type="ECO:0000256" key="5">
    <source>
        <dbReference type="ARBA" id="ARBA00022741"/>
    </source>
</evidence>
<dbReference type="PANTHER" id="PTHR45339">
    <property type="entry name" value="HYBRID SIGNAL TRANSDUCTION HISTIDINE KINASE J"/>
    <property type="match status" value="1"/>
</dbReference>
<keyword evidence="3" id="KW-0597">Phosphoprotein</keyword>
<dbReference type="CDD" id="cd17546">
    <property type="entry name" value="REC_hyHK_CKI1_RcsC-like"/>
    <property type="match status" value="1"/>
</dbReference>
<keyword evidence="5" id="KW-0547">Nucleotide-binding</keyword>
<comment type="subcellular location">
    <subcellularLocation>
        <location evidence="1">Cell membrane</location>
        <topology evidence="1">Multi-pass membrane protein</topology>
    </subcellularLocation>
</comment>
<evidence type="ECO:0000259" key="12">
    <source>
        <dbReference type="PROSITE" id="PS50110"/>
    </source>
</evidence>
<feature type="domain" description="Response regulatory" evidence="12">
    <location>
        <begin position="535"/>
        <end position="653"/>
    </location>
</feature>
<dbReference type="EMBL" id="FPHM01000125">
    <property type="protein sequence ID" value="SFV68812.1"/>
    <property type="molecule type" value="Genomic_DNA"/>
</dbReference>
<keyword evidence="9 10" id="KW-0472">Membrane</keyword>
<evidence type="ECO:0000313" key="13">
    <source>
        <dbReference type="EMBL" id="SFV68812.1"/>
    </source>
</evidence>
<keyword evidence="8" id="KW-0902">Two-component regulatory system</keyword>
<gene>
    <name evidence="13" type="ORF">MNB_SV-13-697</name>
</gene>
<sequence length="790" mass="90539">MAIDKFIVLSYGDLEILEESQRTYSLLNIPIPVETSIQQINGSYILEAGPYLNDEILALSYMVLKETFSHAVIVERGRHKSSHGNKEDEVSKMDNALWVGLFGLAFVGILFMFLSSDQIKRLKREHEKIKERHEKLEERQHYVLSTMGENIQNITKETMDHTALIAEKVKDTPLHKEISKVIHAENELLDVTDDLIKFLRLKSKKVVIQNELFNFNHVLNEVAGLLYYAHKKNDTELIFDIDKAVPKNILADSLQLGQVLTNMLEYLIQNNQSNEIKLEVKVLSKRGEGLDLQFQLDTDIIIENSENIFNSYYDEVSRRYVGLGLFVAQELTTLMKGTLLVVNRPDGKNSFQLTIPIQDDSKDKRKYRLPHKGLVGKKVLIVDLSPDAASATEKLFSYFKAEVTILSARRFSHYMPSFEEYDIVALSNSLFTFKILASLTGLKRAQGLKIISLDNLFSSETIFLHDAIDIRLEKPLTQEYVFDTIIELYHFKEDDVIDVYPEDEDITAPLPAHRDTIEGTAEITLESFKIFRGQHILIVEDNIINQKVVMSILGKSKMVMHVANNGKEAVDFMRSNHMPISFICMDINMPVMDGYRATELIRADQRFNKIPIVALTALISDHEIDKMFDMGATAYIPKPIRIDKLFSVLKLFLIKEEAKVKEEKEQKEIILALPKPMVLNGLDITLGLKNMKGNDISYRAVLKEFLDAYAQSDEVFKNLVKDQRFGQVKMLCFDMKGLTGSIGAKEMHVLINEIYQHIVYKKPELIHSYVLRYNETFSTLRTSIKTYLDS</sequence>
<dbReference type="InterPro" id="IPR036890">
    <property type="entry name" value="HATPase_C_sf"/>
</dbReference>